<dbReference type="GO" id="GO:0003887">
    <property type="term" value="F:DNA-directed DNA polymerase activity"/>
    <property type="evidence" value="ECO:0007669"/>
    <property type="project" value="UniProtKB-KW"/>
</dbReference>
<keyword evidence="10" id="KW-0238">DNA-binding</keyword>
<keyword evidence="4" id="KW-0255">Endonuclease</keyword>
<evidence type="ECO:0000256" key="9">
    <source>
        <dbReference type="ARBA" id="ARBA00022932"/>
    </source>
</evidence>
<dbReference type="GO" id="GO:0003677">
    <property type="term" value="F:DNA binding"/>
    <property type="evidence" value="ECO:0007669"/>
    <property type="project" value="UniProtKB-KW"/>
</dbReference>
<evidence type="ECO:0000256" key="1">
    <source>
        <dbReference type="ARBA" id="ARBA00022695"/>
    </source>
</evidence>
<keyword evidence="11" id="KW-0233">DNA recombination</keyword>
<keyword evidence="3" id="KW-0479">Metal-binding</keyword>
<evidence type="ECO:0000313" key="14">
    <source>
        <dbReference type="Proteomes" id="UP001281614"/>
    </source>
</evidence>
<evidence type="ECO:0008006" key="15">
    <source>
        <dbReference type="Google" id="ProtNLM"/>
    </source>
</evidence>
<keyword evidence="9" id="KW-0808">Transferase</keyword>
<dbReference type="GO" id="GO:0046872">
    <property type="term" value="F:metal ion binding"/>
    <property type="evidence" value="ECO:0007669"/>
    <property type="project" value="UniProtKB-KW"/>
</dbReference>
<evidence type="ECO:0000256" key="11">
    <source>
        <dbReference type="ARBA" id="ARBA00023172"/>
    </source>
</evidence>
<evidence type="ECO:0000256" key="5">
    <source>
        <dbReference type="ARBA" id="ARBA00022801"/>
    </source>
</evidence>
<evidence type="ECO:0000256" key="4">
    <source>
        <dbReference type="ARBA" id="ARBA00022759"/>
    </source>
</evidence>
<protein>
    <recommendedName>
        <fullName evidence="15">Integrase catalytic domain-containing protein</fullName>
    </recommendedName>
</protein>
<keyword evidence="2" id="KW-0540">Nuclease</keyword>
<accession>A0AAE0D751</accession>
<keyword evidence="6" id="KW-0460">Magnesium</keyword>
<dbReference type="GO" id="GO:0015074">
    <property type="term" value="P:DNA integration"/>
    <property type="evidence" value="ECO:0007669"/>
    <property type="project" value="UniProtKB-KW"/>
</dbReference>
<sequence length="291" mass="32439">MTSKRYALHFLDKYSGYHWLVLLLNHHYEVMRDAIKNFHDVFNNMTGLNVKTWVCDNALEFKKVLSDPCFANTYVNYTIANTPSMNGSIERIGRTIIEAACTQLVDANLPEELWDYSLDSTVQVLNLLPQDTKDLWIQRSMTTGISDSPEKSLEISAMTPASSNTGDNALDTAMEGLDLITLPPDEIMLRSTSQSPLEDNTVATNHDENANDGLMETKLTSPLETIRPPLPDPAKVTLSLLVTISSSLASAAITRRPAAISRVLPQGYSIPKTFKQAKDNPHWPEWKKACL</sequence>
<dbReference type="SUPFAM" id="SSF53098">
    <property type="entry name" value="Ribonuclease H-like"/>
    <property type="match status" value="1"/>
</dbReference>
<dbReference type="Gene3D" id="3.30.420.10">
    <property type="entry name" value="Ribonuclease H-like superfamily/Ribonuclease H"/>
    <property type="match status" value="1"/>
</dbReference>
<dbReference type="PANTHER" id="PTHR42648">
    <property type="entry name" value="TRANSPOSASE, PUTATIVE-RELATED"/>
    <property type="match status" value="1"/>
</dbReference>
<evidence type="ECO:0000256" key="2">
    <source>
        <dbReference type="ARBA" id="ARBA00022722"/>
    </source>
</evidence>
<feature type="compositionally biased region" description="Polar residues" evidence="12">
    <location>
        <begin position="193"/>
        <end position="204"/>
    </location>
</feature>
<dbReference type="AlphaFoldDB" id="A0AAE0D751"/>
<dbReference type="PANTHER" id="PTHR42648:SF11">
    <property type="entry name" value="TRANSPOSON TY4-P GAG-POL POLYPROTEIN"/>
    <property type="match status" value="1"/>
</dbReference>
<gene>
    <name evidence="13" type="ORF">CKAH01_16229</name>
</gene>
<dbReference type="Proteomes" id="UP001281614">
    <property type="component" value="Unassembled WGS sequence"/>
</dbReference>
<comment type="caution">
    <text evidence="13">The sequence shown here is derived from an EMBL/GenBank/DDBJ whole genome shotgun (WGS) entry which is preliminary data.</text>
</comment>
<dbReference type="GO" id="GO:0016787">
    <property type="term" value="F:hydrolase activity"/>
    <property type="evidence" value="ECO:0007669"/>
    <property type="project" value="UniProtKB-KW"/>
</dbReference>
<organism evidence="13 14">
    <name type="scientific">Colletotrichum kahawae</name>
    <name type="common">Coffee berry disease fungus</name>
    <dbReference type="NCBI Taxonomy" id="34407"/>
    <lineage>
        <taxon>Eukaryota</taxon>
        <taxon>Fungi</taxon>
        <taxon>Dikarya</taxon>
        <taxon>Ascomycota</taxon>
        <taxon>Pezizomycotina</taxon>
        <taxon>Sordariomycetes</taxon>
        <taxon>Hypocreomycetidae</taxon>
        <taxon>Glomerellales</taxon>
        <taxon>Glomerellaceae</taxon>
        <taxon>Colletotrichum</taxon>
        <taxon>Colletotrichum gloeosporioides species complex</taxon>
    </lineage>
</organism>
<dbReference type="InterPro" id="IPR012337">
    <property type="entry name" value="RNaseH-like_sf"/>
</dbReference>
<evidence type="ECO:0000313" key="13">
    <source>
        <dbReference type="EMBL" id="KAK2762032.1"/>
    </source>
</evidence>
<evidence type="ECO:0000256" key="10">
    <source>
        <dbReference type="ARBA" id="ARBA00023125"/>
    </source>
</evidence>
<keyword evidence="7" id="KW-0229">DNA integration</keyword>
<evidence type="ECO:0000256" key="6">
    <source>
        <dbReference type="ARBA" id="ARBA00022842"/>
    </source>
</evidence>
<keyword evidence="8" id="KW-0695">RNA-directed DNA polymerase</keyword>
<evidence type="ECO:0000256" key="7">
    <source>
        <dbReference type="ARBA" id="ARBA00022908"/>
    </source>
</evidence>
<feature type="region of interest" description="Disordered" evidence="12">
    <location>
        <begin position="193"/>
        <end position="213"/>
    </location>
</feature>
<dbReference type="GO" id="GO:0006310">
    <property type="term" value="P:DNA recombination"/>
    <property type="evidence" value="ECO:0007669"/>
    <property type="project" value="UniProtKB-KW"/>
</dbReference>
<evidence type="ECO:0000256" key="3">
    <source>
        <dbReference type="ARBA" id="ARBA00022723"/>
    </source>
</evidence>
<reference evidence="13" key="1">
    <citation type="submission" date="2023-02" db="EMBL/GenBank/DDBJ databases">
        <title>Colletotrichum kahawae CIFC_Que2 genome sequencing and assembly.</title>
        <authorList>
            <person name="Baroncelli R."/>
        </authorList>
    </citation>
    <scope>NUCLEOTIDE SEQUENCE</scope>
    <source>
        <strain evidence="13">CIFC_Que2</strain>
    </source>
</reference>
<evidence type="ECO:0000256" key="12">
    <source>
        <dbReference type="SAM" id="MobiDB-lite"/>
    </source>
</evidence>
<keyword evidence="1" id="KW-0548">Nucleotidyltransferase</keyword>
<keyword evidence="14" id="KW-1185">Reference proteome</keyword>
<proteinExistence type="predicted"/>
<dbReference type="GO" id="GO:0003964">
    <property type="term" value="F:RNA-directed DNA polymerase activity"/>
    <property type="evidence" value="ECO:0007669"/>
    <property type="project" value="UniProtKB-KW"/>
</dbReference>
<dbReference type="InterPro" id="IPR039537">
    <property type="entry name" value="Retrotran_Ty1/copia-like"/>
</dbReference>
<keyword evidence="5" id="KW-0378">Hydrolase</keyword>
<name>A0AAE0D751_COLKA</name>
<evidence type="ECO:0000256" key="8">
    <source>
        <dbReference type="ARBA" id="ARBA00022918"/>
    </source>
</evidence>
<dbReference type="GO" id="GO:0004519">
    <property type="term" value="F:endonuclease activity"/>
    <property type="evidence" value="ECO:0007669"/>
    <property type="project" value="UniProtKB-KW"/>
</dbReference>
<dbReference type="InterPro" id="IPR036397">
    <property type="entry name" value="RNaseH_sf"/>
</dbReference>
<dbReference type="EMBL" id="VYYT01000156">
    <property type="protein sequence ID" value="KAK2762032.1"/>
    <property type="molecule type" value="Genomic_DNA"/>
</dbReference>
<keyword evidence="9" id="KW-0239">DNA-directed DNA polymerase</keyword>